<dbReference type="GO" id="GO:0097363">
    <property type="term" value="F:protein O-acetylglucosaminyltransferase activity"/>
    <property type="evidence" value="ECO:0007669"/>
    <property type="project" value="UniProtKB-EC"/>
</dbReference>
<dbReference type="Gene3D" id="3.40.50.11380">
    <property type="match status" value="1"/>
</dbReference>
<dbReference type="Pfam" id="PF13176">
    <property type="entry name" value="TPR_7"/>
    <property type="match status" value="1"/>
</dbReference>
<dbReference type="PANTHER" id="PTHR44835:SF1">
    <property type="entry name" value="PROTEIN O-GLCNAC TRANSFERASE"/>
    <property type="match status" value="1"/>
</dbReference>
<feature type="repeat" description="TPR" evidence="8">
    <location>
        <begin position="107"/>
        <end position="140"/>
    </location>
</feature>
<evidence type="ECO:0000256" key="7">
    <source>
        <dbReference type="ARBA" id="ARBA00022803"/>
    </source>
</evidence>
<feature type="repeat" description="TPR" evidence="8">
    <location>
        <begin position="39"/>
        <end position="72"/>
    </location>
</feature>
<evidence type="ECO:0000256" key="3">
    <source>
        <dbReference type="ARBA" id="ARBA00011970"/>
    </source>
</evidence>
<dbReference type="Proteomes" id="UP000002703">
    <property type="component" value="Plasmid C"/>
</dbReference>
<dbReference type="PROSITE" id="PS50005">
    <property type="entry name" value="TPR"/>
    <property type="match status" value="4"/>
</dbReference>
<dbReference type="Pfam" id="PF13432">
    <property type="entry name" value="TPR_16"/>
    <property type="match status" value="2"/>
</dbReference>
<protein>
    <recommendedName>
        <fullName evidence="3">protein O-GlcNAc transferase</fullName>
        <ecNumber evidence="3">2.4.1.255</ecNumber>
    </recommendedName>
</protein>
<feature type="repeat" description="TPR" evidence="8">
    <location>
        <begin position="141"/>
        <end position="174"/>
    </location>
</feature>
<geneLocation type="plasmid" evidence="11">
    <name>pRS241c</name>
</geneLocation>
<dbReference type="RefSeq" id="WP_017140471.1">
    <property type="nucleotide sequence ID" value="NC_007489.1"/>
</dbReference>
<gene>
    <name evidence="10" type="ORF">RSP_4080</name>
</gene>
<dbReference type="InterPro" id="IPR051939">
    <property type="entry name" value="Glycosyltr_41/O-GlcNAc_trsf"/>
</dbReference>
<keyword evidence="7 8" id="KW-0802">TPR repeat</keyword>
<evidence type="ECO:0000256" key="2">
    <source>
        <dbReference type="ARBA" id="ARBA00005386"/>
    </source>
</evidence>
<organism evidence="10 11">
    <name type="scientific">Cereibacter sphaeroides (strain ATCC 17023 / DSM 158 / JCM 6121 / CCUG 31486 / LMG 2827 / NBRC 12203 / NCIMB 8253 / ATH 2.4.1.)</name>
    <name type="common">Rhodobacter sphaeroides</name>
    <dbReference type="NCBI Taxonomy" id="272943"/>
    <lineage>
        <taxon>Bacteria</taxon>
        <taxon>Pseudomonadati</taxon>
        <taxon>Pseudomonadota</taxon>
        <taxon>Alphaproteobacteria</taxon>
        <taxon>Rhodobacterales</taxon>
        <taxon>Paracoccaceae</taxon>
        <taxon>Cereibacter</taxon>
    </lineage>
</organism>
<dbReference type="SUPFAM" id="SSF48452">
    <property type="entry name" value="TPR-like"/>
    <property type="match status" value="1"/>
</dbReference>
<dbReference type="Gene3D" id="3.40.50.2000">
    <property type="entry name" value="Glycogen Phosphorylase B"/>
    <property type="match status" value="1"/>
</dbReference>
<evidence type="ECO:0000256" key="1">
    <source>
        <dbReference type="ARBA" id="ARBA00004922"/>
    </source>
</evidence>
<keyword evidence="5" id="KW-0808">Transferase</keyword>
<dbReference type="PANTHER" id="PTHR44835">
    <property type="entry name" value="UDP-N-ACETYLGLUCOSAMINE--PEPTIDE N-ACETYLGLUCOSAMINYLTRANSFERASE SPINDLY-RELATED"/>
    <property type="match status" value="1"/>
</dbReference>
<accession>Q3IV77</accession>
<sequence length="676" mass="75949">MSFSSLIAPQGQGAPCPEERLKEAIGCYSEALKLKPAYAEAHYNLGCALSEGEELESASACYRRALHLRPHYPEAHNNLGAALRQLGRPGEAIASLRQAIALRPGYAEAHNMLGLALRDLGFLDEALASYRQAVHLNPAFAEAHNNLGILLRADGQIEAAADSYRRALDLKPEFAEAAANLGNTLKEMGQMDAALSCYRQELQAAALNLHGIGAWVEECVNLLSIECQPAIFRSEEELSRMRNRIEQVLAGLAQRLEDTDPQKMGERAVMRRAATKITGFYIAYHQQNDRPLMERLSTVLTQLLGILNTPPAHRPGGRHRIRLGIASHFLRNHNAANWAYGWLSHLPKADYEFFTYCFQSESDDLSRRFAALGTHRTLRFDPMAFETVVNVMRADDLDFLMLPDVGMTSVSRILSLHRIARTQFTAWGHPVTTGSTQMDFFLSSDLMEPEGAQAHYSERLLRLPNLALYLDPCQQGLAEPAPRLREDRILYGCLQSLFKYLPRYDDLFPRIALEVPKALFVFLEGKPSYMTAVLRERLQGAFRRFGLDADRFVLFLPRRSSEDFNRLMRSMDVVVDSLGWSGGNTSLAAVRDALPLATMPGDFMRGRHTSAILQRMQADEFVAASIDEYINKLIALGNDTDYRRYCSTTLRDRGQALYEDNIFITALDDFLRHDPC</sequence>
<keyword evidence="11" id="KW-1185">Reference proteome</keyword>
<proteinExistence type="inferred from homology"/>
<name>Q3IV77_CERS4</name>
<dbReference type="PROSITE" id="PS50293">
    <property type="entry name" value="TPR_REGION"/>
    <property type="match status" value="2"/>
</dbReference>
<feature type="domain" description="O-GlcNAc transferase C-terminal" evidence="9">
    <location>
        <begin position="483"/>
        <end position="648"/>
    </location>
</feature>
<dbReference type="EC" id="2.4.1.255" evidence="3"/>
<feature type="repeat" description="TPR" evidence="8">
    <location>
        <begin position="73"/>
        <end position="106"/>
    </location>
</feature>
<reference evidence="11" key="1">
    <citation type="submission" date="2005-09" db="EMBL/GenBank/DDBJ databases">
        <title>Complete sequence of plasmid C of Rhodobacter sphaeroides 2.4.1.</title>
        <authorList>
            <person name="Copeland A."/>
            <person name="Lucas S."/>
            <person name="Lapidus A."/>
            <person name="Barry K."/>
            <person name="Detter J.C."/>
            <person name="Glavina T."/>
            <person name="Hammon N."/>
            <person name="Israni S."/>
            <person name="Pitluck S."/>
            <person name="Richardson P."/>
            <person name="Mackenzie C."/>
            <person name="Choudhary M."/>
            <person name="Larimer F."/>
            <person name="Hauser L.J."/>
            <person name="Land M."/>
            <person name="Donohue T.J."/>
            <person name="Kaplan S."/>
        </authorList>
    </citation>
    <scope>NUCLEOTIDE SEQUENCE [LARGE SCALE GENOMIC DNA]</scope>
    <source>
        <strain evidence="11">ATCC 17023 / DSM 158 / JCM 6121 / CCUG 31486 / LMG 2827 / NBRC 12203 / NCIMB 8253 / ATH 2.4.1.</strain>
        <plasmid evidence="11">pRS241c</plasmid>
    </source>
</reference>
<evidence type="ECO:0000259" key="9">
    <source>
        <dbReference type="Pfam" id="PF13844"/>
    </source>
</evidence>
<keyword evidence="6" id="KW-0677">Repeat</keyword>
<dbReference type="SMART" id="SM00028">
    <property type="entry name" value="TPR"/>
    <property type="match status" value="5"/>
</dbReference>
<dbReference type="EMBL" id="CP000146">
    <property type="protein sequence ID" value="ABA81557.2"/>
    <property type="molecule type" value="Genomic_DNA"/>
</dbReference>
<dbReference type="GeneID" id="3711954"/>
<comment type="similarity">
    <text evidence="2">Belongs to the glycosyltransferase 41 family. O-GlcNAc transferase subfamily.</text>
</comment>
<evidence type="ECO:0000313" key="11">
    <source>
        <dbReference type="Proteomes" id="UP000002703"/>
    </source>
</evidence>
<evidence type="ECO:0000256" key="5">
    <source>
        <dbReference type="ARBA" id="ARBA00022679"/>
    </source>
</evidence>
<dbReference type="KEGG" id="rsp:RSP_4080"/>
<dbReference type="OrthoDB" id="9765084at2"/>
<evidence type="ECO:0000256" key="4">
    <source>
        <dbReference type="ARBA" id="ARBA00022676"/>
    </source>
</evidence>
<keyword evidence="4" id="KW-0328">Glycosyltransferase</keyword>
<dbReference type="InterPro" id="IPR029489">
    <property type="entry name" value="OGT/SEC/SPY_C"/>
</dbReference>
<dbReference type="InterPro" id="IPR019734">
    <property type="entry name" value="TPR_rpt"/>
</dbReference>
<comment type="pathway">
    <text evidence="1">Protein modification; protein glycosylation.</text>
</comment>
<dbReference type="EnsemblBacteria" id="ABA81557">
    <property type="protein sequence ID" value="ABA81557"/>
    <property type="gene ID" value="RSP_4080"/>
</dbReference>
<evidence type="ECO:0000256" key="6">
    <source>
        <dbReference type="ARBA" id="ARBA00022737"/>
    </source>
</evidence>
<dbReference type="InterPro" id="IPR011990">
    <property type="entry name" value="TPR-like_helical_dom_sf"/>
</dbReference>
<dbReference type="AlphaFoldDB" id="Q3IV77"/>
<evidence type="ECO:0000313" key="10">
    <source>
        <dbReference type="EMBL" id="ABA81557.2"/>
    </source>
</evidence>
<keyword evidence="10" id="KW-0614">Plasmid</keyword>
<evidence type="ECO:0000256" key="8">
    <source>
        <dbReference type="PROSITE-ProRule" id="PRU00339"/>
    </source>
</evidence>
<dbReference type="Gene3D" id="1.25.40.10">
    <property type="entry name" value="Tetratricopeptide repeat domain"/>
    <property type="match status" value="3"/>
</dbReference>
<dbReference type="PATRIC" id="fig|272943.9.peg.141"/>
<dbReference type="Pfam" id="PF13844">
    <property type="entry name" value="Glyco_transf_41"/>
    <property type="match status" value="1"/>
</dbReference>